<dbReference type="GO" id="GO:0005737">
    <property type="term" value="C:cytoplasm"/>
    <property type="evidence" value="ECO:0007669"/>
    <property type="project" value="UniProtKB-ARBA"/>
</dbReference>
<dbReference type="SUPFAM" id="SSF49899">
    <property type="entry name" value="Concanavalin A-like lectins/glucanases"/>
    <property type="match status" value="1"/>
</dbReference>
<dbReference type="InterPro" id="IPR013320">
    <property type="entry name" value="ConA-like_dom_sf"/>
</dbReference>
<evidence type="ECO:0000259" key="9">
    <source>
        <dbReference type="PROSITE" id="PS50119"/>
    </source>
</evidence>
<dbReference type="SMART" id="SM00449">
    <property type="entry name" value="SPRY"/>
    <property type="match status" value="1"/>
</dbReference>
<keyword evidence="7" id="KW-0175">Coiled coil</keyword>
<keyword evidence="3 6" id="KW-0863">Zinc-finger</keyword>
<evidence type="ECO:0000313" key="11">
    <source>
        <dbReference type="EMBL" id="KAA0701727.1"/>
    </source>
</evidence>
<evidence type="ECO:0000256" key="7">
    <source>
        <dbReference type="SAM" id="Coils"/>
    </source>
</evidence>
<dbReference type="InterPro" id="IPR001870">
    <property type="entry name" value="B30.2/SPRY"/>
</dbReference>
<dbReference type="SUPFAM" id="SSF57850">
    <property type="entry name" value="RING/U-box"/>
    <property type="match status" value="1"/>
</dbReference>
<dbReference type="GO" id="GO:0008270">
    <property type="term" value="F:zinc ion binding"/>
    <property type="evidence" value="ECO:0007669"/>
    <property type="project" value="UniProtKB-KW"/>
</dbReference>
<dbReference type="AlphaFoldDB" id="A0A5A9MZP3"/>
<dbReference type="EMBL" id="SOYY01000025">
    <property type="protein sequence ID" value="KAA0701727.1"/>
    <property type="molecule type" value="Genomic_DNA"/>
</dbReference>
<name>A0A5A9MZP3_9TELE</name>
<feature type="domain" description="RING-type" evidence="8">
    <location>
        <begin position="12"/>
        <end position="55"/>
    </location>
</feature>
<evidence type="ECO:0000259" key="10">
    <source>
        <dbReference type="PROSITE" id="PS50188"/>
    </source>
</evidence>
<keyword evidence="11" id="KW-0436">Ligase</keyword>
<proteinExistence type="predicted"/>
<dbReference type="InterPro" id="IPR013083">
    <property type="entry name" value="Znf_RING/FYVE/PHD"/>
</dbReference>
<evidence type="ECO:0000256" key="4">
    <source>
        <dbReference type="ARBA" id="ARBA00022833"/>
    </source>
</evidence>
<sequence>MAGSEHHEQFLCSICLDPLKEPVTIPCGHSYCLMCINDCWDQKEQRPPYSCPQCRESFTQRPLLKKNTLLSEMMEKLEKTSVHTASCSQENSGVECDVCTTEKNSAVMSCLQCLASFCESHLQPHYQSPVFMKHKLVKATSQVQENLCVRHGKLMEIYCQDDNQCICYLCMIDNHKGHSVVSVESEWSKKKEALQNTKVTCTEMIHDRERGQQELGEVMKTFKSSAQKATENSEQVFTELIRFLEKKRSEVKEQISAQEKAEMDRAEDLNRQLDQELADLRQRDTEINKLLNTDDQVHFLKSFQSVCAVPILQDLAGITQHTHLSFNDISISTIKKALEDVCLQETDKISREVSNVHIVHLSQPKIRSEFFKYFCEVHLDPNTVNNELILSDRNVTVSNIFMTVAYPDHAERFDQYQHVMCREGLLGRCYWEVKCHGDNWSVAVSYKGISRKGASHDCRLGYNKKSWRLGYDRQNFCFVHNKAQVHVPASSGIGVYLDHRAGILDFYNISDTMTLLHRVLTTFTEPLYPAFGVAAGSTVNISAKEQIQSDLQLS</sequence>
<dbReference type="InterPro" id="IPR043136">
    <property type="entry name" value="B30.2/SPRY_sf"/>
</dbReference>
<dbReference type="Pfam" id="PF15227">
    <property type="entry name" value="zf-C3HC4_4"/>
    <property type="match status" value="1"/>
</dbReference>
<dbReference type="GO" id="GO:0016874">
    <property type="term" value="F:ligase activity"/>
    <property type="evidence" value="ECO:0007669"/>
    <property type="project" value="UniProtKB-KW"/>
</dbReference>
<dbReference type="Gene3D" id="3.30.40.10">
    <property type="entry name" value="Zinc/RING finger domain, C3HC4 (zinc finger)"/>
    <property type="match status" value="1"/>
</dbReference>
<evidence type="ECO:0000256" key="6">
    <source>
        <dbReference type="PROSITE-ProRule" id="PRU00024"/>
    </source>
</evidence>
<comment type="caution">
    <text evidence="11">The sequence shown here is derived from an EMBL/GenBank/DDBJ whole genome shotgun (WGS) entry which is preliminary data.</text>
</comment>
<dbReference type="Pfam" id="PF00622">
    <property type="entry name" value="SPRY"/>
    <property type="match status" value="1"/>
</dbReference>
<dbReference type="InterPro" id="IPR003879">
    <property type="entry name" value="Butyrophylin_SPRY"/>
</dbReference>
<keyword evidence="12" id="KW-1185">Reference proteome</keyword>
<dbReference type="PROSITE" id="PS50119">
    <property type="entry name" value="ZF_BBOX"/>
    <property type="match status" value="1"/>
</dbReference>
<reference evidence="11 12" key="1">
    <citation type="journal article" date="2019" name="Mol. Ecol. Resour.">
        <title>Chromosome-level genome assembly of Triplophysa tibetana, a fish adapted to the harsh high-altitude environment of the Tibetan Plateau.</title>
        <authorList>
            <person name="Yang X."/>
            <person name="Liu H."/>
            <person name="Ma Z."/>
            <person name="Zou Y."/>
            <person name="Zou M."/>
            <person name="Mao Y."/>
            <person name="Li X."/>
            <person name="Wang H."/>
            <person name="Chen T."/>
            <person name="Wang W."/>
            <person name="Yang R."/>
        </authorList>
    </citation>
    <scope>NUCLEOTIDE SEQUENCE [LARGE SCALE GENOMIC DNA]</scope>
    <source>
        <strain evidence="11">TTIB1903HZAU</strain>
        <tissue evidence="11">Muscle</tissue>
    </source>
</reference>
<evidence type="ECO:0000256" key="1">
    <source>
        <dbReference type="ARBA" id="ARBA00022588"/>
    </source>
</evidence>
<dbReference type="InterPro" id="IPR000315">
    <property type="entry name" value="Znf_B-box"/>
</dbReference>
<gene>
    <name evidence="11" type="ORF">E1301_Tti021194</name>
</gene>
<feature type="domain" description="B box-type" evidence="9">
    <location>
        <begin position="143"/>
        <end position="183"/>
    </location>
</feature>
<keyword evidence="1" id="KW-0399">Innate immunity</keyword>
<dbReference type="InterPro" id="IPR058030">
    <property type="entry name" value="TRIM8/14/16/25/29/45/65_CC"/>
</dbReference>
<dbReference type="CDD" id="cd16040">
    <property type="entry name" value="SPRY_PRY_SNTX"/>
    <property type="match status" value="1"/>
</dbReference>
<dbReference type="PROSITE" id="PS00518">
    <property type="entry name" value="ZF_RING_1"/>
    <property type="match status" value="1"/>
</dbReference>
<dbReference type="Gene3D" id="3.30.160.60">
    <property type="entry name" value="Classic Zinc Finger"/>
    <property type="match status" value="1"/>
</dbReference>
<accession>A0A5A9MZP3</accession>
<feature type="domain" description="B30.2/SPRY" evidence="10">
    <location>
        <begin position="357"/>
        <end position="548"/>
    </location>
</feature>
<dbReference type="OrthoDB" id="6270329at2759"/>
<dbReference type="Gene3D" id="4.10.830.40">
    <property type="match status" value="1"/>
</dbReference>
<feature type="coiled-coil region" evidence="7">
    <location>
        <begin position="241"/>
        <end position="286"/>
    </location>
</feature>
<dbReference type="PANTHER" id="PTHR25465:SF5">
    <property type="entry name" value="E3 UBIQUITIN_ISG15 LIGASE TRIM25-RELATED"/>
    <property type="match status" value="1"/>
</dbReference>
<evidence type="ECO:0000313" key="12">
    <source>
        <dbReference type="Proteomes" id="UP000324632"/>
    </source>
</evidence>
<dbReference type="SMART" id="SM00336">
    <property type="entry name" value="BBOX"/>
    <property type="match status" value="1"/>
</dbReference>
<dbReference type="SMART" id="SM00589">
    <property type="entry name" value="PRY"/>
    <property type="match status" value="1"/>
</dbReference>
<dbReference type="SMART" id="SM00184">
    <property type="entry name" value="RING"/>
    <property type="match status" value="1"/>
</dbReference>
<dbReference type="PRINTS" id="PR01407">
    <property type="entry name" value="BUTYPHLNCDUF"/>
</dbReference>
<dbReference type="GO" id="GO:0045087">
    <property type="term" value="P:innate immune response"/>
    <property type="evidence" value="ECO:0007669"/>
    <property type="project" value="UniProtKB-KW"/>
</dbReference>
<evidence type="ECO:0000256" key="5">
    <source>
        <dbReference type="ARBA" id="ARBA00022859"/>
    </source>
</evidence>
<protein>
    <submittedName>
        <fullName evidence="11">E3 ubiquitin/ISG15 ligase TRIM25</fullName>
    </submittedName>
</protein>
<dbReference type="Pfam" id="PF13765">
    <property type="entry name" value="PRY"/>
    <property type="match status" value="1"/>
</dbReference>
<dbReference type="Proteomes" id="UP000324632">
    <property type="component" value="Chromosome 25"/>
</dbReference>
<dbReference type="InterPro" id="IPR003877">
    <property type="entry name" value="SPRY_dom"/>
</dbReference>
<dbReference type="InterPro" id="IPR006574">
    <property type="entry name" value="PRY"/>
</dbReference>
<dbReference type="Pfam" id="PF00643">
    <property type="entry name" value="zf-B_box"/>
    <property type="match status" value="1"/>
</dbReference>
<dbReference type="Gene3D" id="2.60.120.920">
    <property type="match status" value="1"/>
</dbReference>
<dbReference type="InterPro" id="IPR051051">
    <property type="entry name" value="E3_ubiq-ligase_TRIM/RNF"/>
</dbReference>
<dbReference type="PROSITE" id="PS50188">
    <property type="entry name" value="B302_SPRY"/>
    <property type="match status" value="1"/>
</dbReference>
<dbReference type="Pfam" id="PF25600">
    <property type="entry name" value="TRIM_CC"/>
    <property type="match status" value="1"/>
</dbReference>
<dbReference type="InterPro" id="IPR017907">
    <property type="entry name" value="Znf_RING_CS"/>
</dbReference>
<evidence type="ECO:0000259" key="8">
    <source>
        <dbReference type="PROSITE" id="PS50089"/>
    </source>
</evidence>
<keyword evidence="5" id="KW-0391">Immunity</keyword>
<dbReference type="InterPro" id="IPR001841">
    <property type="entry name" value="Znf_RING"/>
</dbReference>
<dbReference type="PROSITE" id="PS50089">
    <property type="entry name" value="ZF_RING_2"/>
    <property type="match status" value="1"/>
</dbReference>
<organism evidence="11 12">
    <name type="scientific">Triplophysa tibetana</name>
    <dbReference type="NCBI Taxonomy" id="1572043"/>
    <lineage>
        <taxon>Eukaryota</taxon>
        <taxon>Metazoa</taxon>
        <taxon>Chordata</taxon>
        <taxon>Craniata</taxon>
        <taxon>Vertebrata</taxon>
        <taxon>Euteleostomi</taxon>
        <taxon>Actinopterygii</taxon>
        <taxon>Neopterygii</taxon>
        <taxon>Teleostei</taxon>
        <taxon>Ostariophysi</taxon>
        <taxon>Cypriniformes</taxon>
        <taxon>Nemacheilidae</taxon>
        <taxon>Triplophysa</taxon>
    </lineage>
</organism>
<evidence type="ECO:0000256" key="2">
    <source>
        <dbReference type="ARBA" id="ARBA00022723"/>
    </source>
</evidence>
<dbReference type="PANTHER" id="PTHR25465">
    <property type="entry name" value="B-BOX DOMAIN CONTAINING"/>
    <property type="match status" value="1"/>
</dbReference>
<dbReference type="CDD" id="cd19769">
    <property type="entry name" value="Bbox2_TRIM16-like"/>
    <property type="match status" value="1"/>
</dbReference>
<dbReference type="SUPFAM" id="SSF57845">
    <property type="entry name" value="B-box zinc-binding domain"/>
    <property type="match status" value="1"/>
</dbReference>
<keyword evidence="2" id="KW-0479">Metal-binding</keyword>
<keyword evidence="4" id="KW-0862">Zinc</keyword>
<evidence type="ECO:0000256" key="3">
    <source>
        <dbReference type="ARBA" id="ARBA00022771"/>
    </source>
</evidence>